<dbReference type="Gene3D" id="2.60.40.10">
    <property type="entry name" value="Immunoglobulins"/>
    <property type="match status" value="1"/>
</dbReference>
<keyword evidence="1" id="KW-0732">Signal</keyword>
<gene>
    <name evidence="2" type="ORF">H8744_01480</name>
</gene>
<dbReference type="Proteomes" id="UP000651085">
    <property type="component" value="Unassembled WGS sequence"/>
</dbReference>
<dbReference type="SUPFAM" id="SSF52833">
    <property type="entry name" value="Thioredoxin-like"/>
    <property type="match status" value="1"/>
</dbReference>
<evidence type="ECO:0000256" key="1">
    <source>
        <dbReference type="SAM" id="SignalP"/>
    </source>
</evidence>
<organism evidence="2 3">
    <name type="scientific">Jilunia laotingensis</name>
    <dbReference type="NCBI Taxonomy" id="2763675"/>
    <lineage>
        <taxon>Bacteria</taxon>
        <taxon>Pseudomonadati</taxon>
        <taxon>Bacteroidota</taxon>
        <taxon>Bacteroidia</taxon>
        <taxon>Bacteroidales</taxon>
        <taxon>Bacteroidaceae</taxon>
        <taxon>Jilunia</taxon>
    </lineage>
</organism>
<feature type="signal peptide" evidence="1">
    <location>
        <begin position="1"/>
        <end position="22"/>
    </location>
</feature>
<keyword evidence="3" id="KW-1185">Reference proteome</keyword>
<reference evidence="2" key="1">
    <citation type="submission" date="2020-08" db="EMBL/GenBank/DDBJ databases">
        <title>Genome public.</title>
        <authorList>
            <person name="Liu C."/>
            <person name="Sun Q."/>
        </authorList>
    </citation>
    <scope>NUCLEOTIDE SEQUENCE</scope>
    <source>
        <strain evidence="2">N12</strain>
    </source>
</reference>
<evidence type="ECO:0000313" key="3">
    <source>
        <dbReference type="Proteomes" id="UP000651085"/>
    </source>
</evidence>
<name>A0A926F2Q3_9BACT</name>
<comment type="caution">
    <text evidence="2">The sequence shown here is derived from an EMBL/GenBank/DDBJ whole genome shotgun (WGS) entry which is preliminary data.</text>
</comment>
<dbReference type="Pfam" id="PF11551">
    <property type="entry name" value="Omp28"/>
    <property type="match status" value="1"/>
</dbReference>
<accession>A0A926F2Q3</accession>
<protein>
    <submittedName>
        <fullName evidence="2">Omp28-related outer membrane protein</fullName>
    </submittedName>
</protein>
<proteinExistence type="predicted"/>
<dbReference type="InterPro" id="IPR036249">
    <property type="entry name" value="Thioredoxin-like_sf"/>
</dbReference>
<dbReference type="InterPro" id="IPR013783">
    <property type="entry name" value="Ig-like_fold"/>
</dbReference>
<sequence>MKKIIFISMIFLGISALLISCSDDNIPPVDIPGIYDETIPSVLVGYCQNNYSLALGTETESLMGAAIKMDTILAGKGSQIIAVRIGLSTEAAGLSGELCISKRLKSKPLYSQEFVAQGTGWEYIKLDSPYELNEKDTLYISYTLTGKGQLIGYQNTGIKNSSSDMVMMDRQWLHLTSASITGQVCIQAVIAGNEKLPLSYDLSLGTMEYARYVQSGEENPLSVVVTNYGSAILNGCVLTFIDGADKKEITISDKLPNGRPVKTVLQLPDREEGVRNFTIKVRPVDASVKELSMANNELSGVQDIYGKSFERTLLLEQFTGQGCMYCPSGEENLSKVVGENRSRVAWVAHHVGFGDDLMTIPVSSNYIRFYNSESTYAPAVMMNRTSLSWKGILQPVFSSFDLKEEDIKQLLTEPAHVSVNLDMNYEPQTRALKITVEGTFLMKDVSSRLTLFLVQDGIVGYQENGGKQYEHKAVIRACLSDAWGDALMADEDGMFEKEYDYIIPEKIGTFDCDVNKMYIVAFVADYNPDDINDCKVLNAAFKYIK</sequence>
<evidence type="ECO:0000313" key="2">
    <source>
        <dbReference type="EMBL" id="MBC8591932.1"/>
    </source>
</evidence>
<dbReference type="InterPro" id="IPR021615">
    <property type="entry name" value="Omp28"/>
</dbReference>
<dbReference type="EMBL" id="JACRTF010000001">
    <property type="protein sequence ID" value="MBC8591932.1"/>
    <property type="molecule type" value="Genomic_DNA"/>
</dbReference>
<feature type="chain" id="PRO_5037986691" evidence="1">
    <location>
        <begin position="23"/>
        <end position="545"/>
    </location>
</feature>
<dbReference type="AlphaFoldDB" id="A0A926F2Q3"/>
<dbReference type="PROSITE" id="PS51257">
    <property type="entry name" value="PROKAR_LIPOPROTEIN"/>
    <property type="match status" value="1"/>
</dbReference>
<dbReference type="RefSeq" id="WP_262433149.1">
    <property type="nucleotide sequence ID" value="NZ_JACRTF010000001.1"/>
</dbReference>